<name>A0ABP0VA24_9BRYO</name>
<evidence type="ECO:0000313" key="2">
    <source>
        <dbReference type="Proteomes" id="UP001497444"/>
    </source>
</evidence>
<comment type="caution">
    <text evidence="1">The sequence shown here is derived from an EMBL/GenBank/DDBJ whole genome shotgun (WGS) entry which is preliminary data.</text>
</comment>
<accession>A0ABP0VA24</accession>
<keyword evidence="2" id="KW-1185">Reference proteome</keyword>
<evidence type="ECO:0000313" key="1">
    <source>
        <dbReference type="EMBL" id="CAK9251259.1"/>
    </source>
</evidence>
<dbReference type="Proteomes" id="UP001497444">
    <property type="component" value="Unassembled WGS sequence"/>
</dbReference>
<proteinExistence type="predicted"/>
<organism evidence="1 2">
    <name type="scientific">Sphagnum jensenii</name>
    <dbReference type="NCBI Taxonomy" id="128206"/>
    <lineage>
        <taxon>Eukaryota</taxon>
        <taxon>Viridiplantae</taxon>
        <taxon>Streptophyta</taxon>
        <taxon>Embryophyta</taxon>
        <taxon>Bryophyta</taxon>
        <taxon>Sphagnophytina</taxon>
        <taxon>Sphagnopsida</taxon>
        <taxon>Sphagnales</taxon>
        <taxon>Sphagnaceae</taxon>
        <taxon>Sphagnum</taxon>
    </lineage>
</organism>
<gene>
    <name evidence="1" type="ORF">CSSPJE1EN1_LOCUS26637</name>
</gene>
<reference evidence="1" key="1">
    <citation type="submission" date="2024-02" db="EMBL/GenBank/DDBJ databases">
        <authorList>
            <consortium name="ELIXIR-Norway"/>
            <consortium name="Elixir Norway"/>
        </authorList>
    </citation>
    <scope>NUCLEOTIDE SEQUENCE</scope>
</reference>
<sequence length="488" mass="47368">MADKRMLMPVKLVDASGSTSPNQLAVPVTGAAVANATAGGILSMGSDGSNYRVLSTDTTGKLNINSVQSGTWNITNISGTISLPTGAATSANQTSLISAIGSTTSGQSGTLAMGATTTAAPTYTTAQTNPLSLTTAGALRVDGSAVTQPVSGTFWQATQPVSGTVTANAGTGTFAVSGTVTANVGTTNGLALDASVGKLNIAQGAATGSNTGPLIQGVVTSAAPTYTTATINPLSLDTAGNLRVNVVAGGGSSGVVAQSSATSGESGMLIQGAVTTAAPTYTTGNTNPLSLTTAGAIRVDGSATTQPVSGTVTANAGTGTFAVSGTVTANVGTGTMSVTGTGSAGTPAAGIVTIQGNASGTPVPVTGVFTDDLPTTPATTVATSAAVAAGASATLSTATSLISNYLWGIDIASSVAWKAVINIISNNTTTATAVVFGQSGQTIQWRPASRKFFATGGAGTVNGYSVVITNQDTSDAADVYATFYTALS</sequence>
<dbReference type="EMBL" id="CAXAQS010000347">
    <property type="protein sequence ID" value="CAK9251259.1"/>
    <property type="molecule type" value="Genomic_DNA"/>
</dbReference>
<protein>
    <submittedName>
        <fullName evidence="1">Uncharacterized protein</fullName>
    </submittedName>
</protein>